<evidence type="ECO:0000313" key="1">
    <source>
        <dbReference type="EMBL" id="SOS58123.1"/>
    </source>
</evidence>
<protein>
    <recommendedName>
        <fullName evidence="3">Lipoprotein</fullName>
    </recommendedName>
</protein>
<dbReference type="Proteomes" id="UP000490060">
    <property type="component" value="Unassembled WGS sequence"/>
</dbReference>
<accession>A0A2I2LD37</accession>
<dbReference type="EMBL" id="OENE01000003">
    <property type="protein sequence ID" value="SOS58123.1"/>
    <property type="molecule type" value="Genomic_DNA"/>
</dbReference>
<reference evidence="1 2" key="1">
    <citation type="submission" date="2017-11" db="EMBL/GenBank/DDBJ databases">
        <authorList>
            <person name="Duchaud E."/>
        </authorList>
    </citation>
    <scope>NUCLEOTIDE SEQUENCE [LARGE SCALE GENOMIC DNA]</scope>
    <source>
        <strain evidence="1 2">TNO010</strain>
    </source>
</reference>
<evidence type="ECO:0000313" key="2">
    <source>
        <dbReference type="Proteomes" id="UP000490060"/>
    </source>
</evidence>
<organism evidence="1 2">
    <name type="scientific">Tenacibaculum finnmarkense genomovar ulcerans</name>
    <dbReference type="NCBI Taxonomy" id="2781388"/>
    <lineage>
        <taxon>Bacteria</taxon>
        <taxon>Pseudomonadati</taxon>
        <taxon>Bacteroidota</taxon>
        <taxon>Flavobacteriia</taxon>
        <taxon>Flavobacteriales</taxon>
        <taxon>Flavobacteriaceae</taxon>
        <taxon>Tenacibaculum</taxon>
        <taxon>Tenacibaculum finnmarkense</taxon>
    </lineage>
</organism>
<sequence>MKKIFLLVAVFAMVFTSCEPLEDINAEIDAQENAIVADVEYTLEDADYTNKITKGGLGFKYPNFNSEADAKAELPAFLANKYPVFGKKSSAVVTFKVYSKKNNEKSLESYEVTKADYTEAGQKYGNFSKFSHITDFLNGKYTNPANRLLVSLTYKYYSGSVSTLNNGFLFNNGAWELVTGFSKEEYKQMGESHPNFSSKDEAYAKIPVFLLDKYKYEPKEAGTIQGFMYNMYLGGGVTDSSVIYFIFDGSNWAKYTNTVEQTVKFGHDGTNWVPDNTIKYTLTGADYALIGNDRYNNFDVRAGKDDETEAVRLDKINTILLNNFPTDLEGQKYIVSYSVYDGANKVFTMKLVKQGAVYVIQKEEA</sequence>
<dbReference type="RefSeq" id="WP_172504725.1">
    <property type="nucleotide sequence ID" value="NZ_OENE01000003.1"/>
</dbReference>
<dbReference type="PROSITE" id="PS51257">
    <property type="entry name" value="PROKAR_LIPOPROTEIN"/>
    <property type="match status" value="1"/>
</dbReference>
<evidence type="ECO:0008006" key="3">
    <source>
        <dbReference type="Google" id="ProtNLM"/>
    </source>
</evidence>
<proteinExistence type="predicted"/>
<gene>
    <name evidence="1" type="ORF">TNO010_110096</name>
</gene>
<name>A0A2I2LD37_9FLAO</name>
<dbReference type="AlphaFoldDB" id="A0A2I2LD37"/>